<dbReference type="Proteomes" id="UP000501443">
    <property type="component" value="Chromosome 2"/>
</dbReference>
<organism evidence="2 3">
    <name type="scientific">Vibrio europaeus</name>
    <dbReference type="NCBI Taxonomy" id="300876"/>
    <lineage>
        <taxon>Bacteria</taxon>
        <taxon>Pseudomonadati</taxon>
        <taxon>Pseudomonadota</taxon>
        <taxon>Gammaproteobacteria</taxon>
        <taxon>Vibrionales</taxon>
        <taxon>Vibrionaceae</taxon>
        <taxon>Vibrio</taxon>
        <taxon>Vibrio oreintalis group</taxon>
    </lineage>
</organism>
<protein>
    <submittedName>
        <fullName evidence="2">PEBP family protein</fullName>
    </submittedName>
</protein>
<accession>A0AAE7DZ99</accession>
<dbReference type="Gene3D" id="2.60.120.260">
    <property type="entry name" value="Galactose-binding domain-like"/>
    <property type="match status" value="1"/>
</dbReference>
<dbReference type="AlphaFoldDB" id="A0AAE7DZ99"/>
<dbReference type="EMBL" id="CP053543">
    <property type="protein sequence ID" value="QJY39459.1"/>
    <property type="molecule type" value="Genomic_DNA"/>
</dbReference>
<feature type="signal peptide" evidence="1">
    <location>
        <begin position="1"/>
        <end position="25"/>
    </location>
</feature>
<evidence type="ECO:0000256" key="1">
    <source>
        <dbReference type="SAM" id="SignalP"/>
    </source>
</evidence>
<name>A0AAE7DZ99_9VIBR</name>
<keyword evidence="1" id="KW-0732">Signal</keyword>
<gene>
    <name evidence="2" type="ORF">HOO69_23335</name>
</gene>
<proteinExistence type="predicted"/>
<feature type="chain" id="PRO_5042121700" evidence="1">
    <location>
        <begin position="26"/>
        <end position="223"/>
    </location>
</feature>
<evidence type="ECO:0000313" key="3">
    <source>
        <dbReference type="Proteomes" id="UP000501443"/>
    </source>
</evidence>
<dbReference type="RefSeq" id="WP_171803308.1">
    <property type="nucleotide sequence ID" value="NZ_CP053543.1"/>
</dbReference>
<sequence>MLKNSRFYSALVISALALTTPYANSSELVKVQADVWADNWFAMYIEEDMIAQDSVSIDTERSFNAETFQFATQLPVTVSFVIKDYKQDDTGLEYIGTDKQQMGDGGFIAQFVSVEHNKTLLVSNQAWRCFPVHIAPIDKRCEKSLTPQRDCKSDITPEPLGWKAPAFDDNGWPNAEEFSERKVKPKEGYKQIRWHSSAKLIWTTDLETHNTILCRATLTSSEI</sequence>
<evidence type="ECO:0000313" key="2">
    <source>
        <dbReference type="EMBL" id="QJY39459.1"/>
    </source>
</evidence>
<reference evidence="2 3" key="1">
    <citation type="submission" date="2020-05" db="EMBL/GenBank/DDBJ databases">
        <title>First description outside Europe of the emergent pathogen for shellfish aquaculture Vibrio europaeus.</title>
        <authorList>
            <person name="Dubert J."/>
            <person name="Rojas R."/>
        </authorList>
    </citation>
    <scope>NUCLEOTIDE SEQUENCE [LARGE SCALE GENOMIC DNA]</scope>
    <source>
        <strain evidence="2 3">NPI-1</strain>
    </source>
</reference>